<proteinExistence type="predicted"/>
<dbReference type="RefSeq" id="WP_260221572.1">
    <property type="nucleotide sequence ID" value="NZ_JAJAGO010000019.1"/>
</dbReference>
<evidence type="ECO:0000313" key="2">
    <source>
        <dbReference type="Proteomes" id="UP001156389"/>
    </source>
</evidence>
<gene>
    <name evidence="1" type="ORF">LHJ74_30830</name>
</gene>
<comment type="caution">
    <text evidence="1">The sequence shown here is derived from an EMBL/GenBank/DDBJ whole genome shotgun (WGS) entry which is preliminary data.</text>
</comment>
<protein>
    <submittedName>
        <fullName evidence="1">Uncharacterized protein</fullName>
    </submittedName>
</protein>
<organism evidence="1 2">
    <name type="scientific">Streptomyces gossypii</name>
    <dbReference type="NCBI Taxonomy" id="2883101"/>
    <lineage>
        <taxon>Bacteria</taxon>
        <taxon>Bacillati</taxon>
        <taxon>Actinomycetota</taxon>
        <taxon>Actinomycetes</taxon>
        <taxon>Kitasatosporales</taxon>
        <taxon>Streptomycetaceae</taxon>
        <taxon>Streptomyces</taxon>
    </lineage>
</organism>
<dbReference type="EMBL" id="JAJAGO010000019">
    <property type="protein sequence ID" value="MCT2594252.1"/>
    <property type="molecule type" value="Genomic_DNA"/>
</dbReference>
<dbReference type="Proteomes" id="UP001156389">
    <property type="component" value="Unassembled WGS sequence"/>
</dbReference>
<accession>A0ABT2K260</accession>
<evidence type="ECO:0000313" key="1">
    <source>
        <dbReference type="EMBL" id="MCT2594252.1"/>
    </source>
</evidence>
<keyword evidence="2" id="KW-1185">Reference proteome</keyword>
<sequence>MATASKHTTTETVTKEITTYTLTLTEEEVAGIKEEYSGLIGEYSPEYTTMHAIRRALSLATPEPLKKGDRIRITADKAHGAAGDILTVTTGTPDSDGDIWAEDREANAWLIPAEGDDKGWERVA</sequence>
<reference evidence="1 2" key="1">
    <citation type="submission" date="2021-10" db="EMBL/GenBank/DDBJ databases">
        <title>Streptomyces gossypii sp. nov., isolated from soil collected from cotton field.</title>
        <authorList>
            <person name="Ge X."/>
            <person name="Chen X."/>
            <person name="Liu W."/>
        </authorList>
    </citation>
    <scope>NUCLEOTIDE SEQUENCE [LARGE SCALE GENOMIC DNA]</scope>
    <source>
        <strain evidence="1 2">N2-109</strain>
    </source>
</reference>
<name>A0ABT2K260_9ACTN</name>